<evidence type="ECO:0000313" key="3">
    <source>
        <dbReference type="Proteomes" id="UP001344632"/>
    </source>
</evidence>
<organism evidence="2 3">
    <name type="scientific">Paenibacillus dokdonensis</name>
    <dbReference type="NCBI Taxonomy" id="2567944"/>
    <lineage>
        <taxon>Bacteria</taxon>
        <taxon>Bacillati</taxon>
        <taxon>Bacillota</taxon>
        <taxon>Bacilli</taxon>
        <taxon>Bacillales</taxon>
        <taxon>Paenibacillaceae</taxon>
        <taxon>Paenibacillus</taxon>
    </lineage>
</organism>
<protein>
    <submittedName>
        <fullName evidence="2">Class I SAM-dependent methyltransferase</fullName>
    </submittedName>
</protein>
<evidence type="ECO:0000313" key="2">
    <source>
        <dbReference type="EMBL" id="MEC0240378.1"/>
    </source>
</evidence>
<comment type="caution">
    <text evidence="2">The sequence shown here is derived from an EMBL/GenBank/DDBJ whole genome shotgun (WGS) entry which is preliminary data.</text>
</comment>
<name>A0ABU6GKY3_9BACL</name>
<dbReference type="InterPro" id="IPR029063">
    <property type="entry name" value="SAM-dependent_MTases_sf"/>
</dbReference>
<feature type="domain" description="Methyltransferase" evidence="1">
    <location>
        <begin position="53"/>
        <end position="154"/>
    </location>
</feature>
<reference evidence="2 3" key="1">
    <citation type="submission" date="2023-03" db="EMBL/GenBank/DDBJ databases">
        <title>Bacillus Genome Sequencing.</title>
        <authorList>
            <person name="Dunlap C."/>
        </authorList>
    </citation>
    <scope>NUCLEOTIDE SEQUENCE [LARGE SCALE GENOMIC DNA]</scope>
    <source>
        <strain evidence="2 3">BD-525</strain>
    </source>
</reference>
<sequence length="235" mass="27129">MNPIDQIRTEEKKYHDFCYENYKLFESGSWLYKPVKTVIDLLSQFENYDCLDVFDLGSGIGRNSIPIAKSMQNKTGRVVCVDLLESAILKLLDYSKEYEVQHLIEAELSKIENFPIQSNEYDLIIAVSSLEHVSSEGALERIMSEMISGTKRDGVNCIIIGSNMREITMETNMELIPMFEVNIPTDRMLNLLDRHYDGWEIQKRLVKPLEYEIVRDGQPVKLTTDCITFVSKKIL</sequence>
<dbReference type="GO" id="GO:0032259">
    <property type="term" value="P:methylation"/>
    <property type="evidence" value="ECO:0007669"/>
    <property type="project" value="UniProtKB-KW"/>
</dbReference>
<dbReference type="CDD" id="cd02440">
    <property type="entry name" value="AdoMet_MTases"/>
    <property type="match status" value="1"/>
</dbReference>
<dbReference type="Gene3D" id="3.40.50.150">
    <property type="entry name" value="Vaccinia Virus protein VP39"/>
    <property type="match status" value="1"/>
</dbReference>
<proteinExistence type="predicted"/>
<keyword evidence="2" id="KW-0489">Methyltransferase</keyword>
<dbReference type="SUPFAM" id="SSF53335">
    <property type="entry name" value="S-adenosyl-L-methionine-dependent methyltransferases"/>
    <property type="match status" value="1"/>
</dbReference>
<keyword evidence="3" id="KW-1185">Reference proteome</keyword>
<gene>
    <name evidence="2" type="ORF">P4H66_11000</name>
</gene>
<dbReference type="EMBL" id="JARLKZ010000006">
    <property type="protein sequence ID" value="MEC0240378.1"/>
    <property type="molecule type" value="Genomic_DNA"/>
</dbReference>
<dbReference type="InterPro" id="IPR041698">
    <property type="entry name" value="Methyltransf_25"/>
</dbReference>
<evidence type="ECO:0000259" key="1">
    <source>
        <dbReference type="Pfam" id="PF13649"/>
    </source>
</evidence>
<dbReference type="GO" id="GO:0008168">
    <property type="term" value="F:methyltransferase activity"/>
    <property type="evidence" value="ECO:0007669"/>
    <property type="project" value="UniProtKB-KW"/>
</dbReference>
<dbReference type="RefSeq" id="WP_326088046.1">
    <property type="nucleotide sequence ID" value="NZ_JARLKZ010000006.1"/>
</dbReference>
<accession>A0ABU6GKY3</accession>
<dbReference type="Pfam" id="PF13649">
    <property type="entry name" value="Methyltransf_25"/>
    <property type="match status" value="1"/>
</dbReference>
<dbReference type="Proteomes" id="UP001344632">
    <property type="component" value="Unassembled WGS sequence"/>
</dbReference>
<keyword evidence="2" id="KW-0808">Transferase</keyword>